<dbReference type="PANTHER" id="PTHR42693:SF42">
    <property type="entry name" value="ARYLSULFATASE G"/>
    <property type="match status" value="1"/>
</dbReference>
<evidence type="ECO:0000256" key="6">
    <source>
        <dbReference type="ARBA" id="ARBA00022837"/>
    </source>
</evidence>
<evidence type="ECO:0000256" key="5">
    <source>
        <dbReference type="ARBA" id="ARBA00022801"/>
    </source>
</evidence>
<accession>A0A0F9A3W8</accession>
<evidence type="ECO:0000313" key="8">
    <source>
        <dbReference type="EMBL" id="KKK73309.1"/>
    </source>
</evidence>
<gene>
    <name evidence="8" type="ORF">LCGC14_2895120</name>
</gene>
<evidence type="ECO:0000259" key="7">
    <source>
        <dbReference type="Pfam" id="PF00884"/>
    </source>
</evidence>
<evidence type="ECO:0000256" key="4">
    <source>
        <dbReference type="ARBA" id="ARBA00022729"/>
    </source>
</evidence>
<keyword evidence="6" id="KW-0106">Calcium</keyword>
<dbReference type="EMBL" id="LAZR01056840">
    <property type="protein sequence ID" value="KKK73309.1"/>
    <property type="molecule type" value="Genomic_DNA"/>
</dbReference>
<dbReference type="PROSITE" id="PS00149">
    <property type="entry name" value="SULFATASE_2"/>
    <property type="match status" value="1"/>
</dbReference>
<keyword evidence="3" id="KW-0479">Metal-binding</keyword>
<evidence type="ECO:0000256" key="2">
    <source>
        <dbReference type="ARBA" id="ARBA00008779"/>
    </source>
</evidence>
<comment type="caution">
    <text evidence="8">The sequence shown here is derived from an EMBL/GenBank/DDBJ whole genome shotgun (WGS) entry which is preliminary data.</text>
</comment>
<keyword evidence="4" id="KW-0732">Signal</keyword>
<dbReference type="InterPro" id="IPR017850">
    <property type="entry name" value="Alkaline_phosphatase_core_sf"/>
</dbReference>
<proteinExistence type="inferred from homology"/>
<dbReference type="Gene3D" id="3.40.720.10">
    <property type="entry name" value="Alkaline Phosphatase, subunit A"/>
    <property type="match status" value="1"/>
</dbReference>
<dbReference type="InterPro" id="IPR000917">
    <property type="entry name" value="Sulfatase_N"/>
</dbReference>
<dbReference type="SUPFAM" id="SSF53649">
    <property type="entry name" value="Alkaline phosphatase-like"/>
    <property type="match status" value="1"/>
</dbReference>
<dbReference type="GO" id="GO:0004065">
    <property type="term" value="F:arylsulfatase activity"/>
    <property type="evidence" value="ECO:0007669"/>
    <property type="project" value="TreeGrafter"/>
</dbReference>
<comment type="cofactor">
    <cofactor evidence="1">
        <name>Ca(2+)</name>
        <dbReference type="ChEBI" id="CHEBI:29108"/>
    </cofactor>
</comment>
<dbReference type="InterPro" id="IPR050738">
    <property type="entry name" value="Sulfatase"/>
</dbReference>
<evidence type="ECO:0000256" key="3">
    <source>
        <dbReference type="ARBA" id="ARBA00022723"/>
    </source>
</evidence>
<feature type="domain" description="Sulfatase N-terminal" evidence="7">
    <location>
        <begin position="24"/>
        <end position="168"/>
    </location>
</feature>
<dbReference type="PANTHER" id="PTHR42693">
    <property type="entry name" value="ARYLSULFATASE FAMILY MEMBER"/>
    <property type="match status" value="1"/>
</dbReference>
<name>A0A0F9A3W8_9ZZZZ</name>
<feature type="non-terminal residue" evidence="8">
    <location>
        <position position="346"/>
    </location>
</feature>
<reference evidence="8" key="1">
    <citation type="journal article" date="2015" name="Nature">
        <title>Complex archaea that bridge the gap between prokaryotes and eukaryotes.</title>
        <authorList>
            <person name="Spang A."/>
            <person name="Saw J.H."/>
            <person name="Jorgensen S.L."/>
            <person name="Zaremba-Niedzwiedzka K."/>
            <person name="Martijn J."/>
            <person name="Lind A.E."/>
            <person name="van Eijk R."/>
            <person name="Schleper C."/>
            <person name="Guy L."/>
            <person name="Ettema T.J."/>
        </authorList>
    </citation>
    <scope>NUCLEOTIDE SEQUENCE</scope>
</reference>
<sequence length="346" mass="37215">MRRFLMMLITACLAWPVLAADTKPNIVFILADDLGWQDVGFARAEFAGAEFFETPHIDALAEQGTTFSAGHSGGPNCAPTRACLMSGTYVPRHMIYTPGGLSKGNIKYMRLLVPARNRRDKALQKQAASQFPITNSLDPKFICIPEVLKPAGYTSARIGKWHLGEDTQGFDLSSANGKGGPDGSFYGNVDVAEQEKIGQTGVAERKRDERVAVAGAGAEAQIGEATANRDMRQETAGLDAQAVESETEADAKKAAYRANQNVAEEEARNRAESAGKEADGAIRVAQEIAQKEAEDARALREQARLNAEIVVPANAERERVVIAAEAQKTQAIRIAEGQAEANVAKM</sequence>
<dbReference type="InterPro" id="IPR024607">
    <property type="entry name" value="Sulfatase_CS"/>
</dbReference>
<comment type="similarity">
    <text evidence="2">Belongs to the sulfatase family.</text>
</comment>
<dbReference type="GO" id="GO:0046872">
    <property type="term" value="F:metal ion binding"/>
    <property type="evidence" value="ECO:0007669"/>
    <property type="project" value="UniProtKB-KW"/>
</dbReference>
<keyword evidence="5" id="KW-0378">Hydrolase</keyword>
<protein>
    <recommendedName>
        <fullName evidence="7">Sulfatase N-terminal domain-containing protein</fullName>
    </recommendedName>
</protein>
<organism evidence="8">
    <name type="scientific">marine sediment metagenome</name>
    <dbReference type="NCBI Taxonomy" id="412755"/>
    <lineage>
        <taxon>unclassified sequences</taxon>
        <taxon>metagenomes</taxon>
        <taxon>ecological metagenomes</taxon>
    </lineage>
</organism>
<evidence type="ECO:0000256" key="1">
    <source>
        <dbReference type="ARBA" id="ARBA00001913"/>
    </source>
</evidence>
<dbReference type="Pfam" id="PF00884">
    <property type="entry name" value="Sulfatase"/>
    <property type="match status" value="1"/>
</dbReference>
<dbReference type="AlphaFoldDB" id="A0A0F9A3W8"/>